<name>A0ABW5PIB5_9BACL</name>
<dbReference type="PANTHER" id="PTHR43280">
    <property type="entry name" value="ARAC-FAMILY TRANSCRIPTIONAL REGULATOR"/>
    <property type="match status" value="1"/>
</dbReference>
<proteinExistence type="predicted"/>
<dbReference type="Pfam" id="PF07883">
    <property type="entry name" value="Cupin_2"/>
    <property type="match status" value="1"/>
</dbReference>
<dbReference type="Pfam" id="PF12833">
    <property type="entry name" value="HTH_18"/>
    <property type="match status" value="1"/>
</dbReference>
<evidence type="ECO:0000259" key="4">
    <source>
        <dbReference type="PROSITE" id="PS01124"/>
    </source>
</evidence>
<protein>
    <submittedName>
        <fullName evidence="5">Helix-turn-helix domain-containing protein</fullName>
    </submittedName>
</protein>
<keyword evidence="6" id="KW-1185">Reference proteome</keyword>
<keyword evidence="3" id="KW-0804">Transcription</keyword>
<dbReference type="InterPro" id="IPR013096">
    <property type="entry name" value="Cupin_2"/>
</dbReference>
<dbReference type="SUPFAM" id="SSF51215">
    <property type="entry name" value="Regulatory protein AraC"/>
    <property type="match status" value="1"/>
</dbReference>
<gene>
    <name evidence="5" type="ORF">ACFSUF_21350</name>
</gene>
<dbReference type="InterPro" id="IPR018060">
    <property type="entry name" value="HTH_AraC"/>
</dbReference>
<feature type="domain" description="HTH araC/xylS-type" evidence="4">
    <location>
        <begin position="187"/>
        <end position="285"/>
    </location>
</feature>
<sequence>MEPLSLYDESLRSGSYQPKIVAYYYKQWNGFDMLPHTHKAVEIMYVISGRCTIGTDNEVLHMKKGDLILLDSGVRHSLVVETAYPCRMLNVEFLFAERSGGGFSTLADLYRGDAAVAALFQAAPPYVAVRDSNEVYQCLKSLVLELDEKREDGEWMTQLLMHQALVRIARLAREAKAEEKPYDVYIRKCIKYLHQNYDRPLHVKDAAAEVSLHPNYLQRIFRERVGCTIMDYLNGIRMDKAQMLLTHTDLPVNEIPEYIGISSREYFSSLFKKKFGQPPAHFRKSLETFVHPVPSVDL</sequence>
<dbReference type="Proteomes" id="UP001597541">
    <property type="component" value="Unassembled WGS sequence"/>
</dbReference>
<keyword evidence="2" id="KW-0238">DNA-binding</keyword>
<dbReference type="Gene3D" id="1.10.10.60">
    <property type="entry name" value="Homeodomain-like"/>
    <property type="match status" value="2"/>
</dbReference>
<dbReference type="InterPro" id="IPR009057">
    <property type="entry name" value="Homeodomain-like_sf"/>
</dbReference>
<dbReference type="InterPro" id="IPR037923">
    <property type="entry name" value="HTH-like"/>
</dbReference>
<dbReference type="RefSeq" id="WP_377606738.1">
    <property type="nucleotide sequence ID" value="NZ_JBHUME010000015.1"/>
</dbReference>
<keyword evidence="1" id="KW-0805">Transcription regulation</keyword>
<dbReference type="PANTHER" id="PTHR43280:SF28">
    <property type="entry name" value="HTH-TYPE TRANSCRIPTIONAL ACTIVATOR RHAS"/>
    <property type="match status" value="1"/>
</dbReference>
<dbReference type="SUPFAM" id="SSF46689">
    <property type="entry name" value="Homeodomain-like"/>
    <property type="match status" value="2"/>
</dbReference>
<dbReference type="EMBL" id="JBHUME010000015">
    <property type="protein sequence ID" value="MFD2614966.1"/>
    <property type="molecule type" value="Genomic_DNA"/>
</dbReference>
<accession>A0ABW5PIB5</accession>
<evidence type="ECO:0000313" key="6">
    <source>
        <dbReference type="Proteomes" id="UP001597541"/>
    </source>
</evidence>
<dbReference type="SMART" id="SM00342">
    <property type="entry name" value="HTH_ARAC"/>
    <property type="match status" value="1"/>
</dbReference>
<dbReference type="InterPro" id="IPR014710">
    <property type="entry name" value="RmlC-like_jellyroll"/>
</dbReference>
<reference evidence="6" key="1">
    <citation type="journal article" date="2019" name="Int. J. Syst. Evol. Microbiol.">
        <title>The Global Catalogue of Microorganisms (GCM) 10K type strain sequencing project: providing services to taxonomists for standard genome sequencing and annotation.</title>
        <authorList>
            <consortium name="The Broad Institute Genomics Platform"/>
            <consortium name="The Broad Institute Genome Sequencing Center for Infectious Disease"/>
            <person name="Wu L."/>
            <person name="Ma J."/>
        </authorList>
    </citation>
    <scope>NUCLEOTIDE SEQUENCE [LARGE SCALE GENOMIC DNA]</scope>
    <source>
        <strain evidence="6">KCTC 3950</strain>
    </source>
</reference>
<evidence type="ECO:0000256" key="2">
    <source>
        <dbReference type="ARBA" id="ARBA00023125"/>
    </source>
</evidence>
<evidence type="ECO:0000256" key="1">
    <source>
        <dbReference type="ARBA" id="ARBA00023015"/>
    </source>
</evidence>
<evidence type="ECO:0000313" key="5">
    <source>
        <dbReference type="EMBL" id="MFD2614966.1"/>
    </source>
</evidence>
<organism evidence="5 6">
    <name type="scientific">Paenibacillus gansuensis</name>
    <dbReference type="NCBI Taxonomy" id="306542"/>
    <lineage>
        <taxon>Bacteria</taxon>
        <taxon>Bacillati</taxon>
        <taxon>Bacillota</taxon>
        <taxon>Bacilli</taxon>
        <taxon>Bacillales</taxon>
        <taxon>Paenibacillaceae</taxon>
        <taxon>Paenibacillus</taxon>
    </lineage>
</organism>
<dbReference type="PROSITE" id="PS01124">
    <property type="entry name" value="HTH_ARAC_FAMILY_2"/>
    <property type="match status" value="1"/>
</dbReference>
<evidence type="ECO:0000256" key="3">
    <source>
        <dbReference type="ARBA" id="ARBA00023163"/>
    </source>
</evidence>
<dbReference type="Gene3D" id="2.60.120.10">
    <property type="entry name" value="Jelly Rolls"/>
    <property type="match status" value="1"/>
</dbReference>
<comment type="caution">
    <text evidence="5">The sequence shown here is derived from an EMBL/GenBank/DDBJ whole genome shotgun (WGS) entry which is preliminary data.</text>
</comment>